<accession>A0A6J7WJD1</accession>
<organism evidence="3">
    <name type="scientific">uncultured Caudovirales phage</name>
    <dbReference type="NCBI Taxonomy" id="2100421"/>
    <lineage>
        <taxon>Viruses</taxon>
        <taxon>Duplodnaviria</taxon>
        <taxon>Heunggongvirae</taxon>
        <taxon>Uroviricota</taxon>
        <taxon>Caudoviricetes</taxon>
        <taxon>Peduoviridae</taxon>
        <taxon>Maltschvirus</taxon>
        <taxon>Maltschvirus maltsch</taxon>
    </lineage>
</organism>
<keyword evidence="1" id="KW-0175">Coiled coil</keyword>
<evidence type="ECO:0000256" key="1">
    <source>
        <dbReference type="SAM" id="Coils"/>
    </source>
</evidence>
<evidence type="ECO:0000313" key="3">
    <source>
        <dbReference type="EMBL" id="CAB5217857.1"/>
    </source>
</evidence>
<sequence>MNKEDIKNAINTIKTYLGMEVKLSQMKLADGVTILEFDSLEVGKEVFIVSENGNVPLPIGEYELEDGNILEVYEDGIIGEVKSKEEEAEPIEEPEAEMPVEASVEQPQQSVKKVIKSTIEEQHFAEIEKLKAEIVELKSMIEKKEEVKEEVIELAQEEEVKPISFNPENVNEIKAVKLNSNKSMSMRDRILQTVYNK</sequence>
<gene>
    <name evidence="3" type="ORF">UFOVP206_26</name>
</gene>
<feature type="compositionally biased region" description="Acidic residues" evidence="2">
    <location>
        <begin position="86"/>
        <end position="98"/>
    </location>
</feature>
<proteinExistence type="predicted"/>
<dbReference type="EMBL" id="LR798250">
    <property type="protein sequence ID" value="CAB5217857.1"/>
    <property type="molecule type" value="Genomic_DNA"/>
</dbReference>
<reference evidence="3" key="1">
    <citation type="submission" date="2020-05" db="EMBL/GenBank/DDBJ databases">
        <authorList>
            <person name="Chiriac C."/>
            <person name="Salcher M."/>
            <person name="Ghai R."/>
            <person name="Kavagutti S V."/>
        </authorList>
    </citation>
    <scope>NUCLEOTIDE SEQUENCE</scope>
</reference>
<feature type="coiled-coil region" evidence="1">
    <location>
        <begin position="120"/>
        <end position="161"/>
    </location>
</feature>
<protein>
    <submittedName>
        <fullName evidence="3">Uncharacterized protein</fullName>
    </submittedName>
</protein>
<evidence type="ECO:0000256" key="2">
    <source>
        <dbReference type="SAM" id="MobiDB-lite"/>
    </source>
</evidence>
<name>A0A6J7WJD1_9CAUD</name>
<feature type="region of interest" description="Disordered" evidence="2">
    <location>
        <begin position="84"/>
        <end position="104"/>
    </location>
</feature>